<proteinExistence type="predicted"/>
<evidence type="ECO:0000259" key="1">
    <source>
        <dbReference type="Pfam" id="PF18456"/>
    </source>
</evidence>
<evidence type="ECO:0000313" key="2">
    <source>
        <dbReference type="EMBL" id="RDD80430.1"/>
    </source>
</evidence>
<sequence>MRNGNDQQLYLAASTKIEPLCSKWYAWSHLVSPVQRALNVTFRQLPLLRSFIASPAVHEVATSDSTLMGGSFVHLRKNDLPAVRALVQEMTARCASLIRFAEDLLNFDRQLQATATGANIDHLYESLPPALAGALEITYDLNNHPTLRVIEELLYDSDLSGIDTQALAFSRTRDEQRKFFLNTPRVDEAERFIVPTPFAAGSLSLLAGSRVRPTAFAELVESLGIEPASEARFREFFTPHAPVRNAPQYRGDDVRLRYFGHACVLLQTSTVSILIDPLFAWDEESGDKLVFNDLPDFIDYVFLTHNHHDHFSPEVLLQIRDRIGRILVPRNNANTIADPSMKLALKSLGFNNVDVMDPLDRVTFDDGYIVSLPFYGEHAALSINSKHGMYVNLKGRRMAFLADSNCLDRMLYRRVVERLGKVETLFIGMECQGAPLTWMYGPYLTNAISRKDDESRRSNGSDCDRAWALLEELGSTRAFVYAMGQEPWFRYHLDLIYTPDSKQIIESDKFVERCRSAAIPCERLNGCREMMF</sequence>
<dbReference type="SUPFAM" id="SSF56281">
    <property type="entry name" value="Metallo-hydrolase/oxidoreductase"/>
    <property type="match status" value="1"/>
</dbReference>
<dbReference type="GO" id="GO:0016787">
    <property type="term" value="F:hydrolase activity"/>
    <property type="evidence" value="ECO:0007669"/>
    <property type="project" value="UniProtKB-KW"/>
</dbReference>
<dbReference type="EMBL" id="QQAH01000017">
    <property type="protein sequence ID" value="RDD80430.1"/>
    <property type="molecule type" value="Genomic_DNA"/>
</dbReference>
<gene>
    <name evidence="2" type="ORF">DVJ77_17500</name>
</gene>
<organism evidence="2 3">
    <name type="scientific">Dyella tabacisoli</name>
    <dbReference type="NCBI Taxonomy" id="2282381"/>
    <lineage>
        <taxon>Bacteria</taxon>
        <taxon>Pseudomonadati</taxon>
        <taxon>Pseudomonadota</taxon>
        <taxon>Gammaproteobacteria</taxon>
        <taxon>Lysobacterales</taxon>
        <taxon>Rhodanobacteraceae</taxon>
        <taxon>Dyella</taxon>
    </lineage>
</organism>
<dbReference type="Pfam" id="PF18456">
    <property type="entry name" value="CmlA_N"/>
    <property type="match status" value="1"/>
</dbReference>
<dbReference type="RefSeq" id="WP_162791550.1">
    <property type="nucleotide sequence ID" value="NZ_JBHSPE010000021.1"/>
</dbReference>
<accession>A0A369ULF6</accession>
<dbReference type="InterPro" id="IPR050114">
    <property type="entry name" value="UPF0173_UPF0282_UlaG_hydrolase"/>
</dbReference>
<dbReference type="Pfam" id="PF13483">
    <property type="entry name" value="Lactamase_B_3"/>
    <property type="match status" value="1"/>
</dbReference>
<dbReference type="Proteomes" id="UP000253782">
    <property type="component" value="Unassembled WGS sequence"/>
</dbReference>
<name>A0A369ULF6_9GAMM</name>
<keyword evidence="3" id="KW-1185">Reference proteome</keyword>
<dbReference type="AlphaFoldDB" id="A0A369ULF6"/>
<keyword evidence="2" id="KW-0378">Hydrolase</keyword>
<dbReference type="InterPro" id="IPR036866">
    <property type="entry name" value="RibonucZ/Hydroxyglut_hydro"/>
</dbReference>
<comment type="caution">
    <text evidence="2">The sequence shown here is derived from an EMBL/GenBank/DDBJ whole genome shotgun (WGS) entry which is preliminary data.</text>
</comment>
<reference evidence="2 3" key="1">
    <citation type="submission" date="2018-07" db="EMBL/GenBank/DDBJ databases">
        <title>Dyella tabacisoli L4-6T, whole genome shotgun sequence.</title>
        <authorList>
            <person name="Zhou X.-K."/>
            <person name="Li W.-J."/>
            <person name="Duan Y.-Q."/>
        </authorList>
    </citation>
    <scope>NUCLEOTIDE SEQUENCE [LARGE SCALE GENOMIC DNA]</scope>
    <source>
        <strain evidence="2 3">L4-6</strain>
    </source>
</reference>
<dbReference type="PANTHER" id="PTHR43546">
    <property type="entry name" value="UPF0173 METAL-DEPENDENT HYDROLASE MJ1163-RELATED"/>
    <property type="match status" value="1"/>
</dbReference>
<dbReference type="InterPro" id="IPR041141">
    <property type="entry name" value="CmlA_N"/>
</dbReference>
<feature type="domain" description="Diiron non-heme beta-hydroxylase N-terminal" evidence="1">
    <location>
        <begin position="10"/>
        <end position="238"/>
    </location>
</feature>
<dbReference type="Gene3D" id="3.60.15.10">
    <property type="entry name" value="Ribonuclease Z/Hydroxyacylglutathione hydrolase-like"/>
    <property type="match status" value="1"/>
</dbReference>
<evidence type="ECO:0000313" key="3">
    <source>
        <dbReference type="Proteomes" id="UP000253782"/>
    </source>
</evidence>
<protein>
    <submittedName>
        <fullName evidence="2">MBL fold metallo-hydrolase</fullName>
    </submittedName>
</protein>
<dbReference type="PANTHER" id="PTHR43546:SF3">
    <property type="entry name" value="UPF0173 METAL-DEPENDENT HYDROLASE MJ1163"/>
    <property type="match status" value="1"/>
</dbReference>